<sequence length="365" mass="40901">MKKKKTYFRFCAISICFLFLICGAGCKKQKPQEEVLFSESPVEKSNVQEKIDPLKLVYELKNFGPSGSNGVSHMTLWIEGKQDCGGREAYVGLMQMESGGQNPSPVFSKITIFSDNGEMAVSRFEDEDKLVFDDMPSEYNQINIPLTLNSVFEYAGKNFQDSDVWNATTPILLKKVDSGMSITDYSIIREKEQTTGILPCQNFKIVAKGTNMDGTMHTCVAKEMNDIKLPFVVSFAFGDSDQQGPRWQLTDFSKETSGIVFVPQCMESVVCTYLKEPDESERNACAIQGGEIQQQRTEQGCVMEYKCLTQEGMIRESVAHMQRPGCSVDQAVEDKLLSCRKNNQPNFDVTNYDQNGCATDVSCRP</sequence>
<reference evidence="2 3" key="1">
    <citation type="journal article" date="2015" name="Nature">
        <title>rRNA introns, odd ribosomes, and small enigmatic genomes across a large radiation of phyla.</title>
        <authorList>
            <person name="Brown C.T."/>
            <person name="Hug L.A."/>
            <person name="Thomas B.C."/>
            <person name="Sharon I."/>
            <person name="Castelle C.J."/>
            <person name="Singh A."/>
            <person name="Wilkins M.J."/>
            <person name="Williams K.H."/>
            <person name="Banfield J.F."/>
        </authorList>
    </citation>
    <scope>NUCLEOTIDE SEQUENCE [LARGE SCALE GENOMIC DNA]</scope>
</reference>
<dbReference type="Proteomes" id="UP000034616">
    <property type="component" value="Unassembled WGS sequence"/>
</dbReference>
<dbReference type="EMBL" id="LCAH01000007">
    <property type="protein sequence ID" value="KKR86905.1"/>
    <property type="molecule type" value="Genomic_DNA"/>
</dbReference>
<feature type="signal peptide" evidence="1">
    <location>
        <begin position="1"/>
        <end position="24"/>
    </location>
</feature>
<comment type="caution">
    <text evidence="2">The sequence shown here is derived from an EMBL/GenBank/DDBJ whole genome shotgun (WGS) entry which is preliminary data.</text>
</comment>
<feature type="chain" id="PRO_5002535113" description="Lipoprotein" evidence="1">
    <location>
        <begin position="25"/>
        <end position="365"/>
    </location>
</feature>
<proteinExistence type="predicted"/>
<organism evidence="2 3">
    <name type="scientific">Candidatus Uhrbacteria bacterium GW2011_GWC2_41_11</name>
    <dbReference type="NCBI Taxonomy" id="1618985"/>
    <lineage>
        <taxon>Bacteria</taxon>
        <taxon>Candidatus Uhriibacteriota</taxon>
    </lineage>
</organism>
<evidence type="ECO:0000256" key="1">
    <source>
        <dbReference type="SAM" id="SignalP"/>
    </source>
</evidence>
<keyword evidence="1" id="KW-0732">Signal</keyword>
<gene>
    <name evidence="2" type="ORF">UU35_C0007G0051</name>
</gene>
<protein>
    <recommendedName>
        <fullName evidence="4">Lipoprotein</fullName>
    </recommendedName>
</protein>
<accession>A0A0G0WQZ8</accession>
<evidence type="ECO:0008006" key="4">
    <source>
        <dbReference type="Google" id="ProtNLM"/>
    </source>
</evidence>
<evidence type="ECO:0000313" key="2">
    <source>
        <dbReference type="EMBL" id="KKR86905.1"/>
    </source>
</evidence>
<evidence type="ECO:0000313" key="3">
    <source>
        <dbReference type="Proteomes" id="UP000034616"/>
    </source>
</evidence>
<dbReference type="AlphaFoldDB" id="A0A0G0WQZ8"/>
<name>A0A0G0WQZ8_9BACT</name>